<organism evidence="4 5">
    <name type="scientific">Umezawaea tangerina</name>
    <dbReference type="NCBI Taxonomy" id="84725"/>
    <lineage>
        <taxon>Bacteria</taxon>
        <taxon>Bacillati</taxon>
        <taxon>Actinomycetota</taxon>
        <taxon>Actinomycetes</taxon>
        <taxon>Pseudonocardiales</taxon>
        <taxon>Pseudonocardiaceae</taxon>
        <taxon>Umezawaea</taxon>
    </lineage>
</organism>
<evidence type="ECO:0000259" key="3">
    <source>
        <dbReference type="Pfam" id="PF13579"/>
    </source>
</evidence>
<dbReference type="SUPFAM" id="SSF53756">
    <property type="entry name" value="UDP-Glycosyltransferase/glycogen phosphorylase"/>
    <property type="match status" value="1"/>
</dbReference>
<dbReference type="EMBL" id="PVTF01000006">
    <property type="protein sequence ID" value="PRY40712.1"/>
    <property type="molecule type" value="Genomic_DNA"/>
</dbReference>
<protein>
    <submittedName>
        <fullName evidence="4">Glycosyltransferase involved in cell wall biosynthesis</fullName>
    </submittedName>
</protein>
<feature type="domain" description="Glycosyltransferase subfamily 4-like N-terminal" evidence="3">
    <location>
        <begin position="20"/>
        <end position="194"/>
    </location>
</feature>
<evidence type="ECO:0000313" key="5">
    <source>
        <dbReference type="Proteomes" id="UP000239494"/>
    </source>
</evidence>
<dbReference type="PANTHER" id="PTHR12526:SF624">
    <property type="entry name" value="BLR6297 PROTEIN"/>
    <property type="match status" value="1"/>
</dbReference>
<dbReference type="RefSeq" id="WP_106189222.1">
    <property type="nucleotide sequence ID" value="NZ_PVTF01000006.1"/>
</dbReference>
<dbReference type="PANTHER" id="PTHR12526">
    <property type="entry name" value="GLYCOSYLTRANSFERASE"/>
    <property type="match status" value="1"/>
</dbReference>
<sequence length="454" mass="51001">MRRAPHVLIIVQNLPVPLDRRVWLECRALVNAGYEVSVICPKGPDDPAYAVLDSVHLYKYRPPPQAEGVLGYAWEFLYCWLRTAWLSRKVWRRSRFHVMQACNPPDTYWALALLWRTMGVRFLFDHHDLNPEVFLSRFGKPKGVAGRAQLAILKWLERRTFHTADRVTSTNTSYQRIAWERGHVPREHTAVVRSGPDTSVMRPVAGDDSLRRGGKHLVAYLGIMGPQDGVDGVLEVAKRIVLDRGRTDVRFALLGFGDCLEDLKRQSTDWGLDDYVEFTGRVGPEQISRYLSTASAGVSPDPLNPLNDVSTMNKTMEYMAYAVPVVAYRLTETVVSAGDCAVYVEPGDVDGFAQALLDLLDDPDRRGELGAAGRRRCEKVLDWRPQAESYVGVFDELLGFRSRGPFPDGPAVVDGAALDKWGNRLVDVTDDDVLRAFAADRRHSIEDTSMRESG</sequence>
<dbReference type="InterPro" id="IPR028098">
    <property type="entry name" value="Glyco_trans_4-like_N"/>
</dbReference>
<evidence type="ECO:0000256" key="2">
    <source>
        <dbReference type="ARBA" id="ARBA00022679"/>
    </source>
</evidence>
<evidence type="ECO:0000313" key="4">
    <source>
        <dbReference type="EMBL" id="PRY40712.1"/>
    </source>
</evidence>
<dbReference type="Pfam" id="PF13692">
    <property type="entry name" value="Glyco_trans_1_4"/>
    <property type="match status" value="1"/>
</dbReference>
<dbReference type="AlphaFoldDB" id="A0A2T0T4X0"/>
<keyword evidence="2 4" id="KW-0808">Transferase</keyword>
<dbReference type="GO" id="GO:0016757">
    <property type="term" value="F:glycosyltransferase activity"/>
    <property type="evidence" value="ECO:0007669"/>
    <property type="project" value="UniProtKB-KW"/>
</dbReference>
<dbReference type="CDD" id="cd03794">
    <property type="entry name" value="GT4_WbuB-like"/>
    <property type="match status" value="1"/>
</dbReference>
<dbReference type="Gene3D" id="3.40.50.2000">
    <property type="entry name" value="Glycogen Phosphorylase B"/>
    <property type="match status" value="2"/>
</dbReference>
<dbReference type="Pfam" id="PF13579">
    <property type="entry name" value="Glyco_trans_4_4"/>
    <property type="match status" value="1"/>
</dbReference>
<keyword evidence="5" id="KW-1185">Reference proteome</keyword>
<dbReference type="OrthoDB" id="509705at2"/>
<reference evidence="4 5" key="1">
    <citation type="submission" date="2018-03" db="EMBL/GenBank/DDBJ databases">
        <title>Genomic Encyclopedia of Archaeal and Bacterial Type Strains, Phase II (KMG-II): from individual species to whole genera.</title>
        <authorList>
            <person name="Goeker M."/>
        </authorList>
    </citation>
    <scope>NUCLEOTIDE SEQUENCE [LARGE SCALE GENOMIC DNA]</scope>
    <source>
        <strain evidence="4 5">DSM 44720</strain>
    </source>
</reference>
<gene>
    <name evidence="4" type="ORF">CLV43_106453</name>
</gene>
<proteinExistence type="predicted"/>
<keyword evidence="1" id="KW-0328">Glycosyltransferase</keyword>
<accession>A0A2T0T4X0</accession>
<name>A0A2T0T4X0_9PSEU</name>
<evidence type="ECO:0000256" key="1">
    <source>
        <dbReference type="ARBA" id="ARBA00022676"/>
    </source>
</evidence>
<comment type="caution">
    <text evidence="4">The sequence shown here is derived from an EMBL/GenBank/DDBJ whole genome shotgun (WGS) entry which is preliminary data.</text>
</comment>
<dbReference type="Proteomes" id="UP000239494">
    <property type="component" value="Unassembled WGS sequence"/>
</dbReference>